<name>A0A670HLR2_PODMU</name>
<dbReference type="GO" id="GO:0005886">
    <property type="term" value="C:plasma membrane"/>
    <property type="evidence" value="ECO:0007669"/>
    <property type="project" value="TreeGrafter"/>
</dbReference>
<reference evidence="8 9" key="1">
    <citation type="journal article" date="2019" name="Proc. Natl. Acad. Sci. U.S.A.">
        <title>Regulatory changes in pterin and carotenoid genes underlie balanced color polymorphisms in the wall lizard.</title>
        <authorList>
            <person name="Andrade P."/>
            <person name="Pinho C."/>
            <person name="Perez I de Lanuza G."/>
            <person name="Afonso S."/>
            <person name="Brejcha J."/>
            <person name="Rubin C.J."/>
            <person name="Wallerman O."/>
            <person name="Pereira P."/>
            <person name="Sabatino S.J."/>
            <person name="Bellati A."/>
            <person name="Pellitteri-Rosa D."/>
            <person name="Bosakova Z."/>
            <person name="Bunikis I."/>
            <person name="Carretero M.A."/>
            <person name="Feiner N."/>
            <person name="Marsik P."/>
            <person name="Pauperio F."/>
            <person name="Salvi D."/>
            <person name="Soler L."/>
            <person name="While G.M."/>
            <person name="Uller T."/>
            <person name="Font E."/>
            <person name="Andersson L."/>
            <person name="Carneiro M."/>
        </authorList>
    </citation>
    <scope>NUCLEOTIDE SEQUENCE</scope>
</reference>
<evidence type="ECO:0000313" key="8">
    <source>
        <dbReference type="Ensembl" id="ENSPMRP00000000426.1"/>
    </source>
</evidence>
<feature type="transmembrane region" description="Helical" evidence="7">
    <location>
        <begin position="115"/>
        <end position="141"/>
    </location>
</feature>
<comment type="subcellular location">
    <subcellularLocation>
        <location evidence="1">Membrane</location>
        <topology evidence="1">Multi-pass membrane protein</topology>
    </subcellularLocation>
</comment>
<evidence type="ECO:0000256" key="7">
    <source>
        <dbReference type="SAM" id="Phobius"/>
    </source>
</evidence>
<feature type="transmembrane region" description="Helical" evidence="7">
    <location>
        <begin position="45"/>
        <end position="63"/>
    </location>
</feature>
<reference evidence="8" key="3">
    <citation type="submission" date="2025-09" db="UniProtKB">
        <authorList>
            <consortium name="Ensembl"/>
        </authorList>
    </citation>
    <scope>IDENTIFICATION</scope>
</reference>
<dbReference type="AlphaFoldDB" id="A0A670HLR2"/>
<sequence>MFDLVCTFFSQAIQVMLGLIYISLGTIVIVHFRRYYKLFTSITGYPFWSGIFFIFSGSLSVAAEKYPNKALVMSSVRMNITSAIMATIGIILYAMEIDINNKRDYSDSEGFFLQSAGTALAVLLLLLTMLELAITVSLAHLGMKAASSDMATTVSPSPVFKQDVSPTEGNPDPPANNNNA</sequence>
<evidence type="ECO:0000256" key="3">
    <source>
        <dbReference type="ARBA" id="ARBA00022692"/>
    </source>
</evidence>
<evidence type="ECO:0000256" key="2">
    <source>
        <dbReference type="ARBA" id="ARBA00009565"/>
    </source>
</evidence>
<feature type="transmembrane region" description="Helical" evidence="7">
    <location>
        <begin position="12"/>
        <end position="33"/>
    </location>
</feature>
<dbReference type="Ensembl" id="ENSPMRT00000000450.1">
    <property type="protein sequence ID" value="ENSPMRP00000000426.1"/>
    <property type="gene ID" value="ENSPMRG00000000320.1"/>
</dbReference>
<accession>A0A670HLR2</accession>
<keyword evidence="5 7" id="KW-0472">Membrane</keyword>
<dbReference type="PANTHER" id="PTHR23320">
    <property type="entry name" value="MEMBRANE-SPANNING 4-DOMAINS SUBFAMILY A MS4A -RELATED"/>
    <property type="match status" value="1"/>
</dbReference>
<feature type="transmembrane region" description="Helical" evidence="7">
    <location>
        <begin position="75"/>
        <end position="95"/>
    </location>
</feature>
<protein>
    <recommendedName>
        <fullName evidence="10">Membrane spanning 4-domains A3</fullName>
    </recommendedName>
</protein>
<dbReference type="InterPro" id="IPR030417">
    <property type="entry name" value="MS4A"/>
</dbReference>
<reference evidence="8" key="2">
    <citation type="submission" date="2025-08" db="UniProtKB">
        <authorList>
            <consortium name="Ensembl"/>
        </authorList>
    </citation>
    <scope>IDENTIFICATION</scope>
</reference>
<dbReference type="Pfam" id="PF04103">
    <property type="entry name" value="CD20"/>
    <property type="match status" value="1"/>
</dbReference>
<evidence type="ECO:0000256" key="4">
    <source>
        <dbReference type="ARBA" id="ARBA00022989"/>
    </source>
</evidence>
<dbReference type="PANTHER" id="PTHR23320:SF155">
    <property type="entry name" value="MEMBRANE-SPANNING 4-DOMAINS SUBFAMILY A MEMBER 8"/>
    <property type="match status" value="1"/>
</dbReference>
<keyword evidence="9" id="KW-1185">Reference proteome</keyword>
<evidence type="ECO:0000256" key="5">
    <source>
        <dbReference type="ARBA" id="ARBA00023136"/>
    </source>
</evidence>
<evidence type="ECO:0000256" key="6">
    <source>
        <dbReference type="SAM" id="MobiDB-lite"/>
    </source>
</evidence>
<keyword evidence="4 7" id="KW-1133">Transmembrane helix</keyword>
<dbReference type="OMA" id="VRMNITS"/>
<comment type="similarity">
    <text evidence="2">Belongs to the MS4A family.</text>
</comment>
<organism evidence="8 9">
    <name type="scientific">Podarcis muralis</name>
    <name type="common">Wall lizard</name>
    <name type="synonym">Lacerta muralis</name>
    <dbReference type="NCBI Taxonomy" id="64176"/>
    <lineage>
        <taxon>Eukaryota</taxon>
        <taxon>Metazoa</taxon>
        <taxon>Chordata</taxon>
        <taxon>Craniata</taxon>
        <taxon>Vertebrata</taxon>
        <taxon>Euteleostomi</taxon>
        <taxon>Lepidosauria</taxon>
        <taxon>Squamata</taxon>
        <taxon>Bifurcata</taxon>
        <taxon>Unidentata</taxon>
        <taxon>Episquamata</taxon>
        <taxon>Laterata</taxon>
        <taxon>Lacertibaenia</taxon>
        <taxon>Lacertidae</taxon>
        <taxon>Podarcis</taxon>
    </lineage>
</organism>
<evidence type="ECO:0008006" key="10">
    <source>
        <dbReference type="Google" id="ProtNLM"/>
    </source>
</evidence>
<feature type="region of interest" description="Disordered" evidence="6">
    <location>
        <begin position="153"/>
        <end position="180"/>
    </location>
</feature>
<dbReference type="InterPro" id="IPR007237">
    <property type="entry name" value="CD20-like"/>
</dbReference>
<evidence type="ECO:0000256" key="1">
    <source>
        <dbReference type="ARBA" id="ARBA00004141"/>
    </source>
</evidence>
<keyword evidence="3 7" id="KW-0812">Transmembrane</keyword>
<dbReference type="GO" id="GO:0007166">
    <property type="term" value="P:cell surface receptor signaling pathway"/>
    <property type="evidence" value="ECO:0007669"/>
    <property type="project" value="TreeGrafter"/>
</dbReference>
<dbReference type="GeneTree" id="ENSGT00940000162329"/>
<evidence type="ECO:0000313" key="9">
    <source>
        <dbReference type="Proteomes" id="UP000472272"/>
    </source>
</evidence>
<dbReference type="Proteomes" id="UP000472272">
    <property type="component" value="Chromosome 1"/>
</dbReference>
<proteinExistence type="inferred from homology"/>